<evidence type="ECO:0000256" key="1">
    <source>
        <dbReference type="ARBA" id="ARBA00023015"/>
    </source>
</evidence>
<name>A0A317T942_9CHLB</name>
<gene>
    <name evidence="5" type="ORF">CR164_06160</name>
</gene>
<evidence type="ECO:0000256" key="3">
    <source>
        <dbReference type="ARBA" id="ARBA00023163"/>
    </source>
</evidence>
<protein>
    <submittedName>
        <fullName evidence="5">AraC family transcriptional regulator</fullName>
    </submittedName>
</protein>
<reference evidence="6" key="1">
    <citation type="submission" date="2017-10" db="EMBL/GenBank/DDBJ databases">
        <authorList>
            <person name="Gaisin V.A."/>
            <person name="Rysina M.S."/>
            <person name="Grouzdev D.S."/>
        </authorList>
    </citation>
    <scope>NUCLEOTIDE SEQUENCE [LARGE SCALE GENOMIC DNA]</scope>
    <source>
        <strain evidence="6">V1</strain>
    </source>
</reference>
<dbReference type="GO" id="GO:0043565">
    <property type="term" value="F:sequence-specific DNA binding"/>
    <property type="evidence" value="ECO:0007669"/>
    <property type="project" value="InterPro"/>
</dbReference>
<organism evidence="5 6">
    <name type="scientific">Prosthecochloris marina</name>
    <dbReference type="NCBI Taxonomy" id="2017681"/>
    <lineage>
        <taxon>Bacteria</taxon>
        <taxon>Pseudomonadati</taxon>
        <taxon>Chlorobiota</taxon>
        <taxon>Chlorobiia</taxon>
        <taxon>Chlorobiales</taxon>
        <taxon>Chlorobiaceae</taxon>
        <taxon>Prosthecochloris</taxon>
    </lineage>
</organism>
<dbReference type="Gene3D" id="1.10.10.60">
    <property type="entry name" value="Homeodomain-like"/>
    <property type="match status" value="1"/>
</dbReference>
<dbReference type="InterPro" id="IPR020449">
    <property type="entry name" value="Tscrpt_reg_AraC-type_HTH"/>
</dbReference>
<evidence type="ECO:0000256" key="2">
    <source>
        <dbReference type="ARBA" id="ARBA00023125"/>
    </source>
</evidence>
<evidence type="ECO:0000313" key="5">
    <source>
        <dbReference type="EMBL" id="PWW81941.1"/>
    </source>
</evidence>
<keyword evidence="1" id="KW-0805">Transcription regulation</keyword>
<dbReference type="PANTHER" id="PTHR43280">
    <property type="entry name" value="ARAC-FAMILY TRANSCRIPTIONAL REGULATOR"/>
    <property type="match status" value="1"/>
</dbReference>
<dbReference type="AlphaFoldDB" id="A0A317T942"/>
<dbReference type="PROSITE" id="PS01124">
    <property type="entry name" value="HTH_ARAC_FAMILY_2"/>
    <property type="match status" value="1"/>
</dbReference>
<proteinExistence type="predicted"/>
<dbReference type="SUPFAM" id="SSF46689">
    <property type="entry name" value="Homeodomain-like"/>
    <property type="match status" value="1"/>
</dbReference>
<dbReference type="GO" id="GO:0003700">
    <property type="term" value="F:DNA-binding transcription factor activity"/>
    <property type="evidence" value="ECO:0007669"/>
    <property type="project" value="InterPro"/>
</dbReference>
<dbReference type="InterPro" id="IPR018060">
    <property type="entry name" value="HTH_AraC"/>
</dbReference>
<keyword evidence="3" id="KW-0804">Transcription</keyword>
<dbReference type="RefSeq" id="WP_110023077.1">
    <property type="nucleotide sequence ID" value="NZ_PDNZ01000004.1"/>
</dbReference>
<dbReference type="PANTHER" id="PTHR43280:SF32">
    <property type="entry name" value="TRANSCRIPTIONAL REGULATORY PROTEIN"/>
    <property type="match status" value="1"/>
</dbReference>
<dbReference type="OrthoDB" id="9793451at2"/>
<keyword evidence="2" id="KW-0238">DNA-binding</keyword>
<evidence type="ECO:0000313" key="6">
    <source>
        <dbReference type="Proteomes" id="UP000246278"/>
    </source>
</evidence>
<keyword evidence="6" id="KW-1185">Reference proteome</keyword>
<dbReference type="InterPro" id="IPR009057">
    <property type="entry name" value="Homeodomain-like_sf"/>
</dbReference>
<dbReference type="Proteomes" id="UP000246278">
    <property type="component" value="Unassembled WGS sequence"/>
</dbReference>
<dbReference type="PRINTS" id="PR00032">
    <property type="entry name" value="HTHARAC"/>
</dbReference>
<dbReference type="EMBL" id="PDNZ01000004">
    <property type="protein sequence ID" value="PWW81941.1"/>
    <property type="molecule type" value="Genomic_DNA"/>
</dbReference>
<evidence type="ECO:0000259" key="4">
    <source>
        <dbReference type="PROSITE" id="PS01124"/>
    </source>
</evidence>
<sequence>MPNSEGGKYPEKSDRNSIFGGMKKDTDIVVDNLPDDFFGIFPLNHKLPGMDGGYFQPNLFQIVWFTESTEAEHLIDFEQHPVTADTFYCLGPGQVHFVSGGPLEGLRLLCPIEMFLDIVDDKSRWLFNQLNNDGIVVSNEVLQVLEPLSQIMVKEFQGANDPEIFKAYLKAFLCHIARSGPGYSISYGKDAARLHMLFSIVNKFYRSEKKVSFYANRVGLSPKRLNEILSQTTGSTLTAILHYNLITHAKREIGYGDKNFKQIAFELGFSEQAYFSRFFKRHTGLSPEAFRRKMFKLSKHSGQ</sequence>
<accession>A0A317T942</accession>
<feature type="domain" description="HTH araC/xylS-type" evidence="4">
    <location>
        <begin position="195"/>
        <end position="293"/>
    </location>
</feature>
<comment type="caution">
    <text evidence="5">The sequence shown here is derived from an EMBL/GenBank/DDBJ whole genome shotgun (WGS) entry which is preliminary data.</text>
</comment>
<dbReference type="Pfam" id="PF12833">
    <property type="entry name" value="HTH_18"/>
    <property type="match status" value="1"/>
</dbReference>
<dbReference type="SMART" id="SM00342">
    <property type="entry name" value="HTH_ARAC"/>
    <property type="match status" value="1"/>
</dbReference>